<protein>
    <submittedName>
        <fullName evidence="3">TenA family transcriptional regulator</fullName>
    </submittedName>
</protein>
<dbReference type="InterPro" id="IPR050967">
    <property type="entry name" value="Thiamine_Salvage_TenA"/>
</dbReference>
<dbReference type="Proteomes" id="UP000280935">
    <property type="component" value="Unassembled WGS sequence"/>
</dbReference>
<organism evidence="3 4">
    <name type="scientific">Arachnia propionica</name>
    <dbReference type="NCBI Taxonomy" id="1750"/>
    <lineage>
        <taxon>Bacteria</taxon>
        <taxon>Bacillati</taxon>
        <taxon>Actinomycetota</taxon>
        <taxon>Actinomycetes</taxon>
        <taxon>Propionibacteriales</taxon>
        <taxon>Propionibacteriaceae</taxon>
        <taxon>Arachnia</taxon>
    </lineage>
</organism>
<dbReference type="RefSeq" id="WP_125227936.1">
    <property type="nucleotide sequence ID" value="NZ_RQYT01000015.1"/>
</dbReference>
<sequence length="226" mass="25195">MNWTTREFSAAAWERIAPIRERIDRLPLLVELADGSLAGHRFVEYIVQDDFYLRGYSRALAQLAARAPHARARAFWAQSAGEAVAGEVMMHDALLNDPLLKDAPHAEAASPTTRGYVNFIQTNVAYEPYPVGVAAVLPCYWVYAQVGLDLAEKAASVKDHPYGTWVAAYADPAFQATTATAIELLDEAAEAADELTREQMMTAFVDATRYEELFWERSHQLEAWTV</sequence>
<dbReference type="Gene3D" id="1.20.910.10">
    <property type="entry name" value="Heme oxygenase-like"/>
    <property type="match status" value="1"/>
</dbReference>
<gene>
    <name evidence="3" type="ORF">EII35_07990</name>
</gene>
<dbReference type="GO" id="GO:0005829">
    <property type="term" value="C:cytosol"/>
    <property type="evidence" value="ECO:0007669"/>
    <property type="project" value="TreeGrafter"/>
</dbReference>
<accession>A0A3P1WVU0</accession>
<dbReference type="AlphaFoldDB" id="A0A3P1WVU0"/>
<feature type="domain" description="Thiaminase-2/PQQC" evidence="2">
    <location>
        <begin position="15"/>
        <end position="218"/>
    </location>
</feature>
<dbReference type="CDD" id="cd19365">
    <property type="entry name" value="TenA_C-like"/>
    <property type="match status" value="1"/>
</dbReference>
<dbReference type="SUPFAM" id="SSF48613">
    <property type="entry name" value="Heme oxygenase-like"/>
    <property type="match status" value="1"/>
</dbReference>
<evidence type="ECO:0000313" key="4">
    <source>
        <dbReference type="Proteomes" id="UP000280935"/>
    </source>
</evidence>
<evidence type="ECO:0000256" key="1">
    <source>
        <dbReference type="ARBA" id="ARBA00004948"/>
    </source>
</evidence>
<comment type="pathway">
    <text evidence="1">Cofactor biosynthesis; thiamine diphosphate biosynthesis.</text>
</comment>
<evidence type="ECO:0000259" key="2">
    <source>
        <dbReference type="Pfam" id="PF03070"/>
    </source>
</evidence>
<evidence type="ECO:0000313" key="3">
    <source>
        <dbReference type="EMBL" id="RRD49530.1"/>
    </source>
</evidence>
<dbReference type="OrthoDB" id="34166at2"/>
<dbReference type="EMBL" id="RQYT01000015">
    <property type="protein sequence ID" value="RRD49530.1"/>
    <property type="molecule type" value="Genomic_DNA"/>
</dbReference>
<reference evidence="3 4" key="1">
    <citation type="submission" date="2018-11" db="EMBL/GenBank/DDBJ databases">
        <title>Genomes From Bacteria Associated with the Canine Oral Cavity: a Test Case for Automated Genome-Based Taxonomic Assignment.</title>
        <authorList>
            <person name="Coil D.A."/>
            <person name="Jospin G."/>
            <person name="Darling A.E."/>
            <person name="Wallis C."/>
            <person name="Davis I.J."/>
            <person name="Harris S."/>
            <person name="Eisen J.A."/>
            <person name="Holcombe L.J."/>
            <person name="O'Flynn C."/>
        </authorList>
    </citation>
    <scope>NUCLEOTIDE SEQUENCE [LARGE SCALE GENOMIC DNA]</scope>
    <source>
        <strain evidence="3 4">OH2822_COT-296</strain>
    </source>
</reference>
<dbReference type="Pfam" id="PF03070">
    <property type="entry name" value="TENA_THI-4"/>
    <property type="match status" value="1"/>
</dbReference>
<dbReference type="InterPro" id="IPR004305">
    <property type="entry name" value="Thiaminase-2/PQQC"/>
</dbReference>
<comment type="caution">
    <text evidence="3">The sequence shown here is derived from an EMBL/GenBank/DDBJ whole genome shotgun (WGS) entry which is preliminary data.</text>
</comment>
<dbReference type="PANTHER" id="PTHR43198">
    <property type="entry name" value="BIFUNCTIONAL TH2 PROTEIN"/>
    <property type="match status" value="1"/>
</dbReference>
<dbReference type="InterPro" id="IPR016084">
    <property type="entry name" value="Haem_Oase-like_multi-hlx"/>
</dbReference>
<name>A0A3P1WVU0_9ACTN</name>
<dbReference type="PANTHER" id="PTHR43198:SF2">
    <property type="entry name" value="SI:CH1073-67J19.1-RELATED"/>
    <property type="match status" value="1"/>
</dbReference>
<proteinExistence type="predicted"/>